<dbReference type="GO" id="GO:0004812">
    <property type="term" value="F:aminoacyl-tRNA ligase activity"/>
    <property type="evidence" value="ECO:0007669"/>
    <property type="project" value="UniProtKB-KW"/>
</dbReference>
<dbReference type="EMBL" id="ADVG01000004">
    <property type="protein sequence ID" value="EFH81053.1"/>
    <property type="molecule type" value="Genomic_DNA"/>
</dbReference>
<dbReference type="Gene3D" id="3.90.960.10">
    <property type="entry name" value="YbaK/aminoacyl-tRNA synthetase-associated domain"/>
    <property type="match status" value="1"/>
</dbReference>
<dbReference type="PANTHER" id="PTHR30411:SF1">
    <property type="entry name" value="CYTOPLASMIC PROTEIN"/>
    <property type="match status" value="1"/>
</dbReference>
<keyword evidence="2" id="KW-0436">Ligase</keyword>
<dbReference type="GO" id="GO:0002161">
    <property type="term" value="F:aminoacyl-tRNA deacylase activity"/>
    <property type="evidence" value="ECO:0007669"/>
    <property type="project" value="InterPro"/>
</dbReference>
<proteinExistence type="predicted"/>
<evidence type="ECO:0000313" key="3">
    <source>
        <dbReference type="Proteomes" id="UP000004508"/>
    </source>
</evidence>
<keyword evidence="2" id="KW-0030">Aminoacyl-tRNA synthetase</keyword>
<dbReference type="InterPro" id="IPR036754">
    <property type="entry name" value="YbaK/aa-tRNA-synt-asso_dom_sf"/>
</dbReference>
<accession>D6U349</accession>
<dbReference type="Pfam" id="PF04073">
    <property type="entry name" value="tRNA_edit"/>
    <property type="match status" value="1"/>
</dbReference>
<gene>
    <name evidence="2" type="ORF">Krac_1724</name>
</gene>
<name>D6U349_KTERA</name>
<keyword evidence="3" id="KW-1185">Reference proteome</keyword>
<organism evidence="2 3">
    <name type="scientific">Ktedonobacter racemifer DSM 44963</name>
    <dbReference type="NCBI Taxonomy" id="485913"/>
    <lineage>
        <taxon>Bacteria</taxon>
        <taxon>Bacillati</taxon>
        <taxon>Chloroflexota</taxon>
        <taxon>Ktedonobacteria</taxon>
        <taxon>Ktedonobacterales</taxon>
        <taxon>Ktedonobacteraceae</taxon>
        <taxon>Ktedonobacter</taxon>
    </lineage>
</organism>
<dbReference type="InParanoid" id="D6U349"/>
<dbReference type="STRING" id="485913.Krac_1724"/>
<feature type="domain" description="YbaK/aminoacyl-tRNA synthetase-associated" evidence="1">
    <location>
        <begin position="35"/>
        <end position="152"/>
    </location>
</feature>
<dbReference type="RefSeq" id="WP_007918199.1">
    <property type="nucleotide sequence ID" value="NZ_ADVG01000004.1"/>
</dbReference>
<dbReference type="CDD" id="cd04332">
    <property type="entry name" value="YbaK_like"/>
    <property type="match status" value="1"/>
</dbReference>
<dbReference type="PANTHER" id="PTHR30411">
    <property type="entry name" value="CYTOPLASMIC PROTEIN"/>
    <property type="match status" value="1"/>
</dbReference>
<dbReference type="InterPro" id="IPR007214">
    <property type="entry name" value="YbaK/aa-tRNA-synth-assoc-dom"/>
</dbReference>
<dbReference type="eggNOG" id="COG2606">
    <property type="taxonomic scope" value="Bacteria"/>
</dbReference>
<evidence type="ECO:0000313" key="2">
    <source>
        <dbReference type="EMBL" id="EFH81053.1"/>
    </source>
</evidence>
<evidence type="ECO:0000259" key="1">
    <source>
        <dbReference type="Pfam" id="PF04073"/>
    </source>
</evidence>
<protein>
    <submittedName>
        <fullName evidence="2">YbaK/prolyl-tRNA synthetase associated region</fullName>
    </submittedName>
</protein>
<dbReference type="AlphaFoldDB" id="D6U349"/>
<reference evidence="2 3" key="1">
    <citation type="journal article" date="2011" name="Stand. Genomic Sci.">
        <title>Non-contiguous finished genome sequence and contextual data of the filamentous soil bacterium Ktedonobacter racemifer type strain (SOSP1-21).</title>
        <authorList>
            <person name="Chang Y.J."/>
            <person name="Land M."/>
            <person name="Hauser L."/>
            <person name="Chertkov O."/>
            <person name="Del Rio T.G."/>
            <person name="Nolan M."/>
            <person name="Copeland A."/>
            <person name="Tice H."/>
            <person name="Cheng J.F."/>
            <person name="Lucas S."/>
            <person name="Han C."/>
            <person name="Goodwin L."/>
            <person name="Pitluck S."/>
            <person name="Ivanova N."/>
            <person name="Ovchinikova G."/>
            <person name="Pati A."/>
            <person name="Chen A."/>
            <person name="Palaniappan K."/>
            <person name="Mavromatis K."/>
            <person name="Liolios K."/>
            <person name="Brettin T."/>
            <person name="Fiebig A."/>
            <person name="Rohde M."/>
            <person name="Abt B."/>
            <person name="Goker M."/>
            <person name="Detter J.C."/>
            <person name="Woyke T."/>
            <person name="Bristow J."/>
            <person name="Eisen J.A."/>
            <person name="Markowitz V."/>
            <person name="Hugenholtz P."/>
            <person name="Kyrpides N.C."/>
            <person name="Klenk H.P."/>
            <person name="Lapidus A."/>
        </authorList>
    </citation>
    <scope>NUCLEOTIDE SEQUENCE [LARGE SCALE GENOMIC DNA]</scope>
    <source>
        <strain evidence="3">DSM 44963</strain>
    </source>
</reference>
<dbReference type="Proteomes" id="UP000004508">
    <property type="component" value="Unassembled WGS sequence"/>
</dbReference>
<dbReference type="SUPFAM" id="SSF55826">
    <property type="entry name" value="YbaK/ProRS associated domain"/>
    <property type="match status" value="1"/>
</dbReference>
<sequence length="163" mass="18085">MTLILKGNLMNRYEQRLRTYLEEQHIQAEHLSFDQPCHSVAEAARAVNASPEELVKNICLLDGDGQLTTAIVKGEDRVSVSRIAKALQKDGLRLATPEEILEKTGYPCGGTPSFGYPAMFLIDPKVMERELVFTGGGSETSLVKIRTTELVRANQGTLLRIRQ</sequence>
<comment type="caution">
    <text evidence="2">The sequence shown here is derived from an EMBL/GenBank/DDBJ whole genome shotgun (WGS) entry which is preliminary data.</text>
</comment>